<feature type="signal peptide" evidence="1">
    <location>
        <begin position="1"/>
        <end position="19"/>
    </location>
</feature>
<evidence type="ECO:0000313" key="3">
    <source>
        <dbReference type="Proteomes" id="UP000822688"/>
    </source>
</evidence>
<dbReference type="AlphaFoldDB" id="A0A8T0GGN1"/>
<reference evidence="2" key="1">
    <citation type="submission" date="2020-06" db="EMBL/GenBank/DDBJ databases">
        <title>WGS assembly of Ceratodon purpureus strain R40.</title>
        <authorList>
            <person name="Carey S.B."/>
            <person name="Jenkins J."/>
            <person name="Shu S."/>
            <person name="Lovell J.T."/>
            <person name="Sreedasyam A."/>
            <person name="Maumus F."/>
            <person name="Tiley G.P."/>
            <person name="Fernandez-Pozo N."/>
            <person name="Barry K."/>
            <person name="Chen C."/>
            <person name="Wang M."/>
            <person name="Lipzen A."/>
            <person name="Daum C."/>
            <person name="Saski C.A."/>
            <person name="Payton A.C."/>
            <person name="Mcbreen J.C."/>
            <person name="Conrad R.E."/>
            <person name="Kollar L.M."/>
            <person name="Olsson S."/>
            <person name="Huttunen S."/>
            <person name="Landis J.B."/>
            <person name="Wickett N.J."/>
            <person name="Johnson M.G."/>
            <person name="Rensing S.A."/>
            <person name="Grimwood J."/>
            <person name="Schmutz J."/>
            <person name="Mcdaniel S.F."/>
        </authorList>
    </citation>
    <scope>NUCLEOTIDE SEQUENCE</scope>
    <source>
        <strain evidence="2">R40</strain>
    </source>
</reference>
<accession>A0A8T0GGN1</accession>
<gene>
    <name evidence="2" type="ORF">KC19_10G009600</name>
</gene>
<dbReference type="EMBL" id="CM026431">
    <property type="protein sequence ID" value="KAG0558173.1"/>
    <property type="molecule type" value="Genomic_DNA"/>
</dbReference>
<proteinExistence type="predicted"/>
<evidence type="ECO:0000256" key="1">
    <source>
        <dbReference type="SAM" id="SignalP"/>
    </source>
</evidence>
<evidence type="ECO:0000313" key="2">
    <source>
        <dbReference type="EMBL" id="KAG0558173.1"/>
    </source>
</evidence>
<keyword evidence="3" id="KW-1185">Reference proteome</keyword>
<keyword evidence="1" id="KW-0732">Signal</keyword>
<organism evidence="2 3">
    <name type="scientific">Ceratodon purpureus</name>
    <name type="common">Fire moss</name>
    <name type="synonym">Dicranum purpureum</name>
    <dbReference type="NCBI Taxonomy" id="3225"/>
    <lineage>
        <taxon>Eukaryota</taxon>
        <taxon>Viridiplantae</taxon>
        <taxon>Streptophyta</taxon>
        <taxon>Embryophyta</taxon>
        <taxon>Bryophyta</taxon>
        <taxon>Bryophytina</taxon>
        <taxon>Bryopsida</taxon>
        <taxon>Dicranidae</taxon>
        <taxon>Pseudoditrichales</taxon>
        <taxon>Ditrichaceae</taxon>
        <taxon>Ceratodon</taxon>
    </lineage>
</organism>
<comment type="caution">
    <text evidence="2">The sequence shown here is derived from an EMBL/GenBank/DDBJ whole genome shotgun (WGS) entry which is preliminary data.</text>
</comment>
<name>A0A8T0GGN1_CERPU</name>
<sequence length="52" mass="6115">MNFRAFAFLLGLLWRHVEVYSILDPFRNHGLPWISELISLSLQNWLTLALDS</sequence>
<protein>
    <submittedName>
        <fullName evidence="2">Uncharacterized protein</fullName>
    </submittedName>
</protein>
<dbReference type="Proteomes" id="UP000822688">
    <property type="component" value="Chromosome 10"/>
</dbReference>
<feature type="chain" id="PRO_5035834688" evidence="1">
    <location>
        <begin position="20"/>
        <end position="52"/>
    </location>
</feature>